<sequence>MGCSFSVLINQYPTTFTNMRFESTLWTALLSYVAPALGANVLVGYYPTWKHAAMSNMDLSNYTHVNVAFAIPHENGSLAFEGDTFMDKLVPKLQGAGSKVLVSIGGWSGSAKFSSITKDTALSGALTKSIIDMMTKYKLDGIDIDWEFPGRKGSDCNVVDEQNDATNFLKYLNDLRAKMDEAFGKGKLITLALRIQPFDGPGGKDVSGFAKVVDFANLMQYDLNGAWAETSGPLAPLNFEEKKGTQLSFATAIEAWTKAGWPAKQLTAGAAFYGYSVTATEDMLKTNPPNQYAKMVKERPKGDQEDEMVTEPCSSAPKTYTGIWTYKNLRGQGVLSSPDEAKAPWVRTFDNKTMTPWLFNSESKVFISYDDQRSLAAKVKFAESKGLGGMMVWSIERDYNGELLGELKKFGSK</sequence>
<evidence type="ECO:0000256" key="5">
    <source>
        <dbReference type="ARBA" id="ARBA00022525"/>
    </source>
</evidence>
<dbReference type="AlphaFoldDB" id="A0A0B4EVF5"/>
<evidence type="ECO:0000256" key="2">
    <source>
        <dbReference type="ARBA" id="ARBA00004613"/>
    </source>
</evidence>
<dbReference type="EMBL" id="AZNF01000006">
    <property type="protein sequence ID" value="KID65925.1"/>
    <property type="molecule type" value="Genomic_DNA"/>
</dbReference>
<evidence type="ECO:0000256" key="9">
    <source>
        <dbReference type="ARBA" id="ARBA00023277"/>
    </source>
</evidence>
<dbReference type="GO" id="GO:0008061">
    <property type="term" value="F:chitin binding"/>
    <property type="evidence" value="ECO:0007669"/>
    <property type="project" value="InterPro"/>
</dbReference>
<dbReference type="InterPro" id="IPR017853">
    <property type="entry name" value="GH"/>
</dbReference>
<organism evidence="14 15">
    <name type="scientific">Metarhizium anisopliae (strain ARSEF 549)</name>
    <dbReference type="NCBI Taxonomy" id="3151832"/>
    <lineage>
        <taxon>Eukaryota</taxon>
        <taxon>Fungi</taxon>
        <taxon>Dikarya</taxon>
        <taxon>Ascomycota</taxon>
        <taxon>Pezizomycotina</taxon>
        <taxon>Sordariomycetes</taxon>
        <taxon>Hypocreomycetidae</taxon>
        <taxon>Hypocreales</taxon>
        <taxon>Clavicipitaceae</taxon>
        <taxon>Metarhizium</taxon>
    </lineage>
</organism>
<evidence type="ECO:0000256" key="10">
    <source>
        <dbReference type="ARBA" id="ARBA00023295"/>
    </source>
</evidence>
<dbReference type="SUPFAM" id="SSF54556">
    <property type="entry name" value="Chitinase insertion domain"/>
    <property type="match status" value="1"/>
</dbReference>
<dbReference type="SMART" id="SM00636">
    <property type="entry name" value="Glyco_18"/>
    <property type="match status" value="1"/>
</dbReference>
<dbReference type="VEuPathDB" id="FungiDB:MAN_05584"/>
<comment type="catalytic activity">
    <reaction evidence="1">
        <text>Random endo-hydrolysis of N-acetyl-beta-D-glucosaminide (1-&gt;4)-beta-linkages in chitin and chitodextrins.</text>
        <dbReference type="EC" id="3.2.1.14"/>
    </reaction>
</comment>
<keyword evidence="7" id="KW-0146">Chitin degradation</keyword>
<dbReference type="PROSITE" id="PS51910">
    <property type="entry name" value="GH18_2"/>
    <property type="match status" value="1"/>
</dbReference>
<keyword evidence="8" id="KW-0843">Virulence</keyword>
<dbReference type="EC" id="3.2.1.14" evidence="4"/>
<keyword evidence="9" id="KW-0119">Carbohydrate metabolism</keyword>
<evidence type="ECO:0000313" key="15">
    <source>
        <dbReference type="Proteomes" id="UP000031186"/>
    </source>
</evidence>
<comment type="caution">
    <text evidence="14">The sequence shown here is derived from an EMBL/GenBank/DDBJ whole genome shotgun (WGS) entry which is preliminary data.</text>
</comment>
<dbReference type="InterPro" id="IPR050314">
    <property type="entry name" value="Glycosyl_Hydrlase_18"/>
</dbReference>
<dbReference type="InterPro" id="IPR029070">
    <property type="entry name" value="Chitinase_insertion_sf"/>
</dbReference>
<evidence type="ECO:0000256" key="4">
    <source>
        <dbReference type="ARBA" id="ARBA00012729"/>
    </source>
</evidence>
<dbReference type="Proteomes" id="UP000031186">
    <property type="component" value="Unassembled WGS sequence"/>
</dbReference>
<keyword evidence="6 12" id="KW-0378">Hydrolase</keyword>
<evidence type="ECO:0000256" key="3">
    <source>
        <dbReference type="ARBA" id="ARBA00008682"/>
    </source>
</evidence>
<dbReference type="OrthoDB" id="76388at2759"/>
<feature type="domain" description="GH18" evidence="13">
    <location>
        <begin position="40"/>
        <end position="413"/>
    </location>
</feature>
<gene>
    <name evidence="14" type="ORF">MAN_05584</name>
</gene>
<dbReference type="SUPFAM" id="SSF51445">
    <property type="entry name" value="(Trans)glycosidases"/>
    <property type="match status" value="1"/>
</dbReference>
<dbReference type="PANTHER" id="PTHR11177">
    <property type="entry name" value="CHITINASE"/>
    <property type="match status" value="1"/>
</dbReference>
<dbReference type="GO" id="GO:0006032">
    <property type="term" value="P:chitin catabolic process"/>
    <property type="evidence" value="ECO:0007669"/>
    <property type="project" value="UniProtKB-KW"/>
</dbReference>
<evidence type="ECO:0000313" key="14">
    <source>
        <dbReference type="EMBL" id="KID65925.1"/>
    </source>
</evidence>
<feature type="non-terminal residue" evidence="14">
    <location>
        <position position="1"/>
    </location>
</feature>
<dbReference type="Pfam" id="PF00704">
    <property type="entry name" value="Glyco_hydro_18"/>
    <property type="match status" value="1"/>
</dbReference>
<dbReference type="Gene3D" id="3.20.20.80">
    <property type="entry name" value="Glycosidases"/>
    <property type="match status" value="1"/>
</dbReference>
<evidence type="ECO:0000256" key="12">
    <source>
        <dbReference type="RuleBase" id="RU000489"/>
    </source>
</evidence>
<evidence type="ECO:0000256" key="8">
    <source>
        <dbReference type="ARBA" id="ARBA00023026"/>
    </source>
</evidence>
<proteinExistence type="inferred from homology"/>
<reference evidence="14 15" key="1">
    <citation type="journal article" date="2014" name="Proc. Natl. Acad. Sci. U.S.A.">
        <title>Trajectory and genomic determinants of fungal-pathogen speciation and host adaptation.</title>
        <authorList>
            <person name="Hu X."/>
            <person name="Xiao G."/>
            <person name="Zheng P."/>
            <person name="Shang Y."/>
            <person name="Su Y."/>
            <person name="Zhang X."/>
            <person name="Liu X."/>
            <person name="Zhan S."/>
            <person name="St Leger R.J."/>
            <person name="Wang C."/>
        </authorList>
    </citation>
    <scope>NUCLEOTIDE SEQUENCE [LARGE SCALE GENOMIC DNA]</scope>
    <source>
        <strain evidence="14 15">ARSEF 549</strain>
    </source>
</reference>
<evidence type="ECO:0000256" key="11">
    <source>
        <dbReference type="ARBA" id="ARBA00023326"/>
    </source>
</evidence>
<accession>A0A0B4EVF5</accession>
<dbReference type="GO" id="GO:0000272">
    <property type="term" value="P:polysaccharide catabolic process"/>
    <property type="evidence" value="ECO:0007669"/>
    <property type="project" value="UniProtKB-KW"/>
</dbReference>
<keyword evidence="5" id="KW-0964">Secreted</keyword>
<name>A0A0B4EVF5_METAF</name>
<keyword evidence="11" id="KW-0624">Polysaccharide degradation</keyword>
<evidence type="ECO:0000256" key="1">
    <source>
        <dbReference type="ARBA" id="ARBA00000822"/>
    </source>
</evidence>
<dbReference type="GO" id="GO:0005576">
    <property type="term" value="C:extracellular region"/>
    <property type="evidence" value="ECO:0007669"/>
    <property type="project" value="UniProtKB-SubCell"/>
</dbReference>
<dbReference type="GO" id="GO:0008843">
    <property type="term" value="F:endochitinase activity"/>
    <property type="evidence" value="ECO:0007669"/>
    <property type="project" value="UniProtKB-EC"/>
</dbReference>
<dbReference type="InterPro" id="IPR001579">
    <property type="entry name" value="Glyco_hydro_18_chit_AS"/>
</dbReference>
<dbReference type="PANTHER" id="PTHR11177:SF392">
    <property type="entry name" value="HAP41P"/>
    <property type="match status" value="1"/>
</dbReference>
<comment type="similarity">
    <text evidence="3">Belongs to the glycosyl hydrolase 18 family. Chitinase class V subfamily.</text>
</comment>
<dbReference type="Gene3D" id="3.10.50.10">
    <property type="match status" value="1"/>
</dbReference>
<keyword evidence="10 12" id="KW-0326">Glycosidase</keyword>
<evidence type="ECO:0000256" key="7">
    <source>
        <dbReference type="ARBA" id="ARBA00023024"/>
    </source>
</evidence>
<dbReference type="HOGENOM" id="CLU_002833_6_1_1"/>
<dbReference type="InterPro" id="IPR011583">
    <property type="entry name" value="Chitinase_II/V-like_cat"/>
</dbReference>
<dbReference type="PROSITE" id="PS01095">
    <property type="entry name" value="GH18_1"/>
    <property type="match status" value="1"/>
</dbReference>
<evidence type="ECO:0000259" key="13">
    <source>
        <dbReference type="PROSITE" id="PS51910"/>
    </source>
</evidence>
<dbReference type="InterPro" id="IPR001223">
    <property type="entry name" value="Glyco_hydro18_cat"/>
</dbReference>
<keyword evidence="15" id="KW-1185">Reference proteome</keyword>
<comment type="subcellular location">
    <subcellularLocation>
        <location evidence="2">Secreted</location>
    </subcellularLocation>
</comment>
<evidence type="ECO:0000256" key="6">
    <source>
        <dbReference type="ARBA" id="ARBA00022801"/>
    </source>
</evidence>
<protein>
    <recommendedName>
        <fullName evidence="4">chitinase</fullName>
        <ecNumber evidence="4">3.2.1.14</ecNumber>
    </recommendedName>
</protein>